<keyword evidence="2" id="KW-1185">Reference proteome</keyword>
<organism evidence="1 2">
    <name type="scientific">Microbacterium nanhaiense</name>
    <dbReference type="NCBI Taxonomy" id="1301026"/>
    <lineage>
        <taxon>Bacteria</taxon>
        <taxon>Bacillati</taxon>
        <taxon>Actinomycetota</taxon>
        <taxon>Actinomycetes</taxon>
        <taxon>Micrococcales</taxon>
        <taxon>Microbacteriaceae</taxon>
        <taxon>Microbacterium</taxon>
    </lineage>
</organism>
<dbReference type="EMBL" id="BMMQ01000001">
    <property type="protein sequence ID" value="GGO59012.1"/>
    <property type="molecule type" value="Genomic_DNA"/>
</dbReference>
<comment type="caution">
    <text evidence="1">The sequence shown here is derived from an EMBL/GenBank/DDBJ whole genome shotgun (WGS) entry which is preliminary data.</text>
</comment>
<accession>A0ABQ2MUH6</accession>
<evidence type="ECO:0000313" key="1">
    <source>
        <dbReference type="EMBL" id="GGO59012.1"/>
    </source>
</evidence>
<proteinExistence type="predicted"/>
<name>A0ABQ2MUH6_9MICO</name>
<sequence length="135" mass="15875">MNTRLYTVVTDYTDDDYTEVTSVDIVTGEKFTEYELDILNPHPHEWDMYCMETWGEKKPFFLPSAGRIYKSRSAAIERADLINYWGGKAKVLECTPVWEDLEAAKKRRERDRLVKRREKHVREAGALSARIRELS</sequence>
<gene>
    <name evidence="1" type="ORF">GCM10010910_00940</name>
</gene>
<dbReference type="RefSeq" id="WP_188699374.1">
    <property type="nucleotide sequence ID" value="NZ_BMMQ01000001.1"/>
</dbReference>
<reference evidence="2" key="1">
    <citation type="journal article" date="2019" name="Int. J. Syst. Evol. Microbiol.">
        <title>The Global Catalogue of Microorganisms (GCM) 10K type strain sequencing project: providing services to taxonomists for standard genome sequencing and annotation.</title>
        <authorList>
            <consortium name="The Broad Institute Genomics Platform"/>
            <consortium name="The Broad Institute Genome Sequencing Center for Infectious Disease"/>
            <person name="Wu L."/>
            <person name="Ma J."/>
        </authorList>
    </citation>
    <scope>NUCLEOTIDE SEQUENCE [LARGE SCALE GENOMIC DNA]</scope>
    <source>
        <strain evidence="2">CGMCC 4.7181</strain>
    </source>
</reference>
<dbReference type="Proteomes" id="UP000638043">
    <property type="component" value="Unassembled WGS sequence"/>
</dbReference>
<evidence type="ECO:0000313" key="2">
    <source>
        <dbReference type="Proteomes" id="UP000638043"/>
    </source>
</evidence>
<protein>
    <submittedName>
        <fullName evidence="1">Uncharacterized protein</fullName>
    </submittedName>
</protein>